<evidence type="ECO:0000313" key="4">
    <source>
        <dbReference type="EMBL" id="EGT47115.1"/>
    </source>
</evidence>
<keyword evidence="5" id="KW-1185">Reference proteome</keyword>
<dbReference type="Pfam" id="PF13598">
    <property type="entry name" value="DUF4139"/>
    <property type="match status" value="1"/>
</dbReference>
<dbReference type="STRING" id="135651.G0MXX7"/>
<dbReference type="InParanoid" id="G0MXX7"/>
<evidence type="ECO:0000259" key="3">
    <source>
        <dbReference type="Pfam" id="PF13600"/>
    </source>
</evidence>
<dbReference type="OrthoDB" id="10068793at2759"/>
<dbReference type="FunCoup" id="G0MXX7">
    <property type="interactions" value="4"/>
</dbReference>
<organism evidence="5">
    <name type="scientific">Caenorhabditis brenneri</name>
    <name type="common">Nematode worm</name>
    <dbReference type="NCBI Taxonomy" id="135651"/>
    <lineage>
        <taxon>Eukaryota</taxon>
        <taxon>Metazoa</taxon>
        <taxon>Ecdysozoa</taxon>
        <taxon>Nematoda</taxon>
        <taxon>Chromadorea</taxon>
        <taxon>Rhabditida</taxon>
        <taxon>Rhabditina</taxon>
        <taxon>Rhabditomorpha</taxon>
        <taxon>Rhabditoidea</taxon>
        <taxon>Rhabditidae</taxon>
        <taxon>Peloderinae</taxon>
        <taxon>Caenorhabditis</taxon>
    </lineage>
</organism>
<feature type="coiled-coil region" evidence="1">
    <location>
        <begin position="151"/>
        <end position="185"/>
    </location>
</feature>
<proteinExistence type="predicted"/>
<name>G0MXX7_CAEBE</name>
<feature type="domain" description="DUF4139" evidence="2">
    <location>
        <begin position="215"/>
        <end position="559"/>
    </location>
</feature>
<feature type="coiled-coil region" evidence="1">
    <location>
        <begin position="85"/>
        <end position="119"/>
    </location>
</feature>
<evidence type="ECO:0000313" key="5">
    <source>
        <dbReference type="Proteomes" id="UP000008068"/>
    </source>
</evidence>
<evidence type="ECO:0008006" key="6">
    <source>
        <dbReference type="Google" id="ProtNLM"/>
    </source>
</evidence>
<evidence type="ECO:0000256" key="1">
    <source>
        <dbReference type="SAM" id="Coils"/>
    </source>
</evidence>
<feature type="domain" description="DUF4140" evidence="3">
    <location>
        <begin position="17"/>
        <end position="115"/>
    </location>
</feature>
<dbReference type="EMBL" id="GL379819">
    <property type="protein sequence ID" value="EGT47115.1"/>
    <property type="molecule type" value="Genomic_DNA"/>
</dbReference>
<accession>G0MXX7</accession>
<dbReference type="InterPro" id="IPR037291">
    <property type="entry name" value="DUF4139"/>
</dbReference>
<dbReference type="eggNOG" id="ENOG502QWQ0">
    <property type="taxonomic scope" value="Eukaryota"/>
</dbReference>
<dbReference type="NCBIfam" id="TIGR02231">
    <property type="entry name" value="mucoidy inhibitor MuiA family protein"/>
    <property type="match status" value="1"/>
</dbReference>
<dbReference type="InterPro" id="IPR011935">
    <property type="entry name" value="CHP02231"/>
</dbReference>
<dbReference type="PANTHER" id="PTHR31005">
    <property type="entry name" value="DUF4139 DOMAIN-CONTAINING PROTEIN"/>
    <property type="match status" value="1"/>
</dbReference>
<gene>
    <name evidence="4" type="ORF">CAEBREN_31993</name>
</gene>
<dbReference type="Pfam" id="PF13600">
    <property type="entry name" value="DUF4140"/>
    <property type="match status" value="1"/>
</dbReference>
<protein>
    <recommendedName>
        <fullName evidence="6">DUF4139 domain-containing protein</fullName>
    </recommendedName>
</protein>
<reference evidence="5" key="1">
    <citation type="submission" date="2011-07" db="EMBL/GenBank/DDBJ databases">
        <authorList>
            <consortium name="Caenorhabditis brenneri Sequencing and Analysis Consortium"/>
            <person name="Wilson R.K."/>
        </authorList>
    </citation>
    <scope>NUCLEOTIDE SEQUENCE [LARGE SCALE GENOMIC DNA]</scope>
    <source>
        <strain evidence="5">PB2801</strain>
    </source>
</reference>
<dbReference type="InterPro" id="IPR025554">
    <property type="entry name" value="DUF4140"/>
</dbReference>
<evidence type="ECO:0000259" key="2">
    <source>
        <dbReference type="Pfam" id="PF13598"/>
    </source>
</evidence>
<dbReference type="HOGENOM" id="CLU_010457_2_0_1"/>
<dbReference type="AlphaFoldDB" id="G0MXX7"/>
<dbReference type="PANTHER" id="PTHR31005:SF3">
    <property type="entry name" value="PROTEIN F37C4.5"/>
    <property type="match status" value="1"/>
</dbReference>
<sequence>MATIHEFDIRDQKISNITILSDRAEVKRLVPIPAKAGINEVQLKNFSTCLQRDSVRVNGRGKATICDVAEKEIPAMRADTDTPKIAELRKELEKYDGIKKKQEDQRDILKKRIEGLDRTIGEIGKGVMNPSKESGSVVINEDLLDGLQKLFIFHETEAESLKMKLREKEQEIEKSKDIINKLSDELNVNINIGLSSHSHTVVIALETMEDGDVELDVTYQVFQTGWQPSYDIRVDTETPSMTITYYGKLYNHCGEDWNEFSAVLSTAQPSLGGHIPELGTLDAHFYRPVQVPRAMHMKKAMLMSRRSAPMARGLVDQAEEEAEIEEEGMAIPAMAVPQMEVTQNALSTEFKISRKSNLANGTEDHKVTIGTVVLTPSLVHESVPSKNAAAFLTASAVNTSLLPFLAGETSIFLDNAFVAKSHMKNVSPGERFTCSLGVDTAIRVEYKAAKKFHEEGGYITKHSAHVTEQTITAKNTRSEQPVLLTIKHHVPRSTDEKIRVKLASPVAAPYDPAAQVENDAIEPKPGVRINKDHNLEWTVKLEPTSSKDLVIKWIVEHAKGQNIVLRETF</sequence>
<keyword evidence="1" id="KW-0175">Coiled coil</keyword>
<dbReference type="Proteomes" id="UP000008068">
    <property type="component" value="Unassembled WGS sequence"/>
</dbReference>